<dbReference type="InterPro" id="IPR043534">
    <property type="entry name" value="EBDG/EBM"/>
</dbReference>
<dbReference type="PANTHER" id="PTHR43536:SF1">
    <property type="entry name" value="MANNOSYLGLYCOPROTEIN ENDO-BETA-MANNOSIDASE"/>
    <property type="match status" value="1"/>
</dbReference>
<accession>A0A6G3ZXX3</accession>
<evidence type="ECO:0000313" key="7">
    <source>
        <dbReference type="EMBL" id="NEW07063.1"/>
    </source>
</evidence>
<dbReference type="Pfam" id="PF18368">
    <property type="entry name" value="Ig_GlcNase"/>
    <property type="match status" value="1"/>
</dbReference>
<keyword evidence="5" id="KW-0732">Signal</keyword>
<keyword evidence="3" id="KW-0326">Glycosidase</keyword>
<dbReference type="InterPro" id="IPR041351">
    <property type="entry name" value="Ig_GlcNase"/>
</dbReference>
<feature type="signal peptide" evidence="5">
    <location>
        <begin position="1"/>
        <end position="27"/>
    </location>
</feature>
<dbReference type="Gene3D" id="2.60.120.260">
    <property type="entry name" value="Galactose-binding domain-like"/>
    <property type="match status" value="2"/>
</dbReference>
<keyword evidence="2" id="KW-0378">Hydrolase</keyword>
<feature type="region of interest" description="Disordered" evidence="4">
    <location>
        <begin position="963"/>
        <end position="994"/>
    </location>
</feature>
<feature type="domain" description="F5/8 type C" evidence="6">
    <location>
        <begin position="958"/>
        <end position="1083"/>
    </location>
</feature>
<dbReference type="InterPro" id="IPR013783">
    <property type="entry name" value="Ig-like_fold"/>
</dbReference>
<dbReference type="SUPFAM" id="SSF51445">
    <property type="entry name" value="(Trans)glycosidases"/>
    <property type="match status" value="1"/>
</dbReference>
<proteinExistence type="inferred from homology"/>
<evidence type="ECO:0000259" key="6">
    <source>
        <dbReference type="PROSITE" id="PS50022"/>
    </source>
</evidence>
<dbReference type="Gene3D" id="3.20.20.80">
    <property type="entry name" value="Glycosidases"/>
    <property type="match status" value="1"/>
</dbReference>
<dbReference type="InterPro" id="IPR036156">
    <property type="entry name" value="Beta-gal/glucu_dom_sf"/>
</dbReference>
<reference evidence="7" key="1">
    <citation type="submission" date="2020-02" db="EMBL/GenBank/DDBJ databases">
        <authorList>
            <person name="Shen X.-R."/>
            <person name="Zhang Y.-X."/>
        </authorList>
    </citation>
    <scope>NUCLEOTIDE SEQUENCE</scope>
    <source>
        <strain evidence="7">SYP-B3998</strain>
    </source>
</reference>
<dbReference type="Pfam" id="PF00754">
    <property type="entry name" value="F5_F8_type_C"/>
    <property type="match status" value="1"/>
</dbReference>
<dbReference type="GO" id="GO:0005975">
    <property type="term" value="P:carbohydrate metabolic process"/>
    <property type="evidence" value="ECO:0007669"/>
    <property type="project" value="InterPro"/>
</dbReference>
<evidence type="ECO:0000256" key="4">
    <source>
        <dbReference type="SAM" id="MobiDB-lite"/>
    </source>
</evidence>
<comment type="caution">
    <text evidence="7">The sequence shown here is derived from an EMBL/GenBank/DDBJ whole genome shotgun (WGS) entry which is preliminary data.</text>
</comment>
<protein>
    <recommendedName>
        <fullName evidence="6">F5/8 type C domain-containing protein</fullName>
    </recommendedName>
</protein>
<dbReference type="PANTHER" id="PTHR43536">
    <property type="entry name" value="MANNOSYLGLYCOPROTEIN ENDO-BETA-MANNOSIDASE"/>
    <property type="match status" value="1"/>
</dbReference>
<comment type="similarity">
    <text evidence="1">Belongs to the glycosyl hydrolase 2 family.</text>
</comment>
<dbReference type="RefSeq" id="WP_163947303.1">
    <property type="nucleotide sequence ID" value="NZ_JAAIKC010000004.1"/>
</dbReference>
<dbReference type="PROSITE" id="PS50022">
    <property type="entry name" value="FA58C_3"/>
    <property type="match status" value="1"/>
</dbReference>
<dbReference type="EMBL" id="JAAIKC010000004">
    <property type="protein sequence ID" value="NEW07063.1"/>
    <property type="molecule type" value="Genomic_DNA"/>
</dbReference>
<evidence type="ECO:0000256" key="5">
    <source>
        <dbReference type="SAM" id="SignalP"/>
    </source>
</evidence>
<feature type="compositionally biased region" description="Polar residues" evidence="4">
    <location>
        <begin position="976"/>
        <end position="994"/>
    </location>
</feature>
<evidence type="ECO:0000256" key="1">
    <source>
        <dbReference type="ARBA" id="ARBA00007401"/>
    </source>
</evidence>
<name>A0A6G3ZXX3_9BACL</name>
<gene>
    <name evidence="7" type="ORF">GK047_13710</name>
</gene>
<dbReference type="Pfam" id="PF00703">
    <property type="entry name" value="Glyco_hydro_2"/>
    <property type="match status" value="1"/>
</dbReference>
<dbReference type="InterPro" id="IPR006102">
    <property type="entry name" value="Ig-like_GH2"/>
</dbReference>
<evidence type="ECO:0000256" key="3">
    <source>
        <dbReference type="ARBA" id="ARBA00023295"/>
    </source>
</evidence>
<dbReference type="SUPFAM" id="SSF49785">
    <property type="entry name" value="Galactose-binding domain-like"/>
    <property type="match status" value="2"/>
</dbReference>
<dbReference type="Gene3D" id="2.60.40.10">
    <property type="entry name" value="Immunoglobulins"/>
    <property type="match status" value="3"/>
</dbReference>
<dbReference type="SUPFAM" id="SSF49303">
    <property type="entry name" value="beta-Galactosidase/glucuronidase domain"/>
    <property type="match status" value="3"/>
</dbReference>
<dbReference type="InterPro" id="IPR017853">
    <property type="entry name" value="GH"/>
</dbReference>
<dbReference type="Pfam" id="PF22666">
    <property type="entry name" value="Glyco_hydro_2_N2"/>
    <property type="match status" value="1"/>
</dbReference>
<dbReference type="InterPro" id="IPR000421">
    <property type="entry name" value="FA58C"/>
</dbReference>
<dbReference type="AlphaFoldDB" id="A0A6G3ZXX3"/>
<evidence type="ECO:0000256" key="2">
    <source>
        <dbReference type="ARBA" id="ARBA00022801"/>
    </source>
</evidence>
<feature type="chain" id="PRO_5038939763" description="F5/8 type C domain-containing protein" evidence="5">
    <location>
        <begin position="28"/>
        <end position="1127"/>
    </location>
</feature>
<dbReference type="GO" id="GO:0004553">
    <property type="term" value="F:hydrolase activity, hydrolyzing O-glycosyl compounds"/>
    <property type="evidence" value="ECO:0007669"/>
    <property type="project" value="InterPro"/>
</dbReference>
<sequence>MHLGKAFRKSFIFMLALLFVATSTPLAQVGTAKAAEVEAVVAADSDSLIAASNAFPLIQNWEIQSSAIATANGSKISTSGFTTTAWFGTTVPNTVLGALVNAGNIKDPYIGQNMAYIDESRFTVPWWYRTEFTLPESEDGKKIAVNFQGINYKADIWVNGKQIAKSSDIVGSFRSYELDITDYVTANGTTKNTLAVQVTRPDYLKDLTIYWVDWVPRPADNNMGLWRDVVIKTSDTVKTRNPFVTSTVDANLAAAHLNAYVELSNTSQADVKGAVYATIKDPSGVAVTSISKAVTVKAGAKDQEVSFQGINVASPQLWWPINMGDHPLYTVDFSFKASGKVSDSVVQKFGIREISTEMNVSPSTSVDPPLKDMVQFYVNHKPVLIKAGGYSPTDLLLRRDQNANNAVVQYVKDMGLNTIRDEGKFFDDQLLQLLDENGILFMAGWVCCDRWQQPASFTDDEAKIAGASLYSQLRELRVHPSMIAWLNGSDNPPSYGDMTDQPPGSTVKRGKFIEQMYLDLEHQMHWEDFSAIISSASAKVAELTSTVGGMHMDATYDYAPPAMYFEDMKLGGAFGFTSEAGPGPSLPVIETFKKILPASALWPYNVGGDNYQQWNYHASRQAFGKLEVFQKALDSHYGSSNNLEEFNIKAQVQQYDAQRAQFEAVNANKYTKASGWIQWMLNNSFPSLYWNLFDFYLNPNGSYFGVKKANEPIHIMFDYASKEVKILNSTKDAYSGLKANVKVYNIDSTKVYDKAFNNLNVSPDGASPSVGGKPKKVGYETINFGGKIKTANGITIVNKLNEDTLNLSPTYFIRLELRDASNQVISVNTYAQTKKKDLVRYQNHDWNYTPQDQYADFTELQRLNPVDLQLISSKAVTTGSQQTLTYTVKNNGSDIAFAVFAKIKKDTGGDLVAPVIIEDNYFVLLPGEQRTLKAEYAVSDLNGAIPIVALDCYNNIITKKTPMPTTPDLAKGKKATASSTETGGSVSSPTNNAVDDSVFTEWQSNSQDASGKDPQWLSVDLGASKKINRTIIRWGFENYARDIIIQASDDNKTWQTVATATNQYGSTVSDIAFNSLTKRYVKIIMSGKRPGAPQVGSGGSGQRFTGMDAVPAAKSFKIGAFEVYGSN</sequence>
<dbReference type="InterPro" id="IPR054593">
    <property type="entry name" value="Beta-mannosidase-like_N2"/>
</dbReference>
<organism evidence="7">
    <name type="scientific">Paenibacillus sp. SYP-B3998</name>
    <dbReference type="NCBI Taxonomy" id="2678564"/>
    <lineage>
        <taxon>Bacteria</taxon>
        <taxon>Bacillati</taxon>
        <taxon>Bacillota</taxon>
        <taxon>Bacilli</taxon>
        <taxon>Bacillales</taxon>
        <taxon>Paenibacillaceae</taxon>
        <taxon>Paenibacillus</taxon>
    </lineage>
</organism>
<dbReference type="InterPro" id="IPR008979">
    <property type="entry name" value="Galactose-bd-like_sf"/>
</dbReference>